<evidence type="ECO:0000313" key="2">
    <source>
        <dbReference type="EMBL" id="ROS42810.1"/>
    </source>
</evidence>
<reference evidence="2 3" key="1">
    <citation type="submission" date="2018-11" db="EMBL/GenBank/DDBJ databases">
        <title>Sequencing the genomes of 1000 actinobacteria strains.</title>
        <authorList>
            <person name="Klenk H.-P."/>
        </authorList>
    </citation>
    <scope>NUCLEOTIDE SEQUENCE [LARGE SCALE GENOMIC DNA]</scope>
    <source>
        <strain evidence="2 3">DSM 44348</strain>
    </source>
</reference>
<organism evidence="2 3">
    <name type="scientific">Amycolatopsis thermoflava</name>
    <dbReference type="NCBI Taxonomy" id="84480"/>
    <lineage>
        <taxon>Bacteria</taxon>
        <taxon>Bacillati</taxon>
        <taxon>Actinomycetota</taxon>
        <taxon>Actinomycetes</taxon>
        <taxon>Pseudonocardiales</taxon>
        <taxon>Pseudonocardiaceae</taxon>
        <taxon>Amycolatopsis</taxon>
        <taxon>Amycolatopsis methanolica group</taxon>
    </lineage>
</organism>
<accession>A0A3N2H358</accession>
<sequence length="447" mass="45702">MRLIRLERQPSRVADDVRAALAALGRGDYFAGGIALAGARPLPDRPPVEAIVIMPTVVLVVIGVDLPDPAIRLEAPLTGQWKADGWPLVADGDVVNPAADALALADAVIERLRPDVPEHLPIATILAVGPFVEEIEQPPADLAGNVRVLFPTQNSLLAAIASLTPAPWPCTPAQAHALIDTLAPDTGLTGDELAAEGFTVTEESATVKLAPVKPRPRRHRPAAPAAVPPIVPPAEVTMPVPRIAAAAPARAVPASAPVPWRPVAAIAVALVLLAVVLVVVTTGGDGETVTAPPTTTAVTPAPQAVAGIEFTKRASGTERTCAARAYGDLQARLQASGCAGMERGSFEATVDGRAVAVSVAVLTFGSDEQAAAFKQLADTPGSGGIADLATETHQWPREPDTAGAAYQSAISGPAVRLVLAAYVDGQSSPDDPALLRAAGAALGVRIS</sequence>
<dbReference type="RefSeq" id="WP_123685312.1">
    <property type="nucleotide sequence ID" value="NZ_RKHY01000001.1"/>
</dbReference>
<evidence type="ECO:0000256" key="1">
    <source>
        <dbReference type="SAM" id="Phobius"/>
    </source>
</evidence>
<protein>
    <submittedName>
        <fullName evidence="2">Uncharacterized protein</fullName>
    </submittedName>
</protein>
<dbReference type="GeneID" id="301846508"/>
<feature type="transmembrane region" description="Helical" evidence="1">
    <location>
        <begin position="263"/>
        <end position="284"/>
    </location>
</feature>
<proteinExistence type="predicted"/>
<evidence type="ECO:0000313" key="3">
    <source>
        <dbReference type="Proteomes" id="UP000274843"/>
    </source>
</evidence>
<keyword evidence="1" id="KW-1133">Transmembrane helix</keyword>
<dbReference type="AlphaFoldDB" id="A0A3N2H358"/>
<dbReference type="Proteomes" id="UP000274843">
    <property type="component" value="Unassembled WGS sequence"/>
</dbReference>
<keyword evidence="1" id="KW-0812">Transmembrane</keyword>
<name>A0A3N2H358_9PSEU</name>
<dbReference type="EMBL" id="RKHY01000001">
    <property type="protein sequence ID" value="ROS42810.1"/>
    <property type="molecule type" value="Genomic_DNA"/>
</dbReference>
<keyword evidence="1" id="KW-0472">Membrane</keyword>
<keyword evidence="3" id="KW-1185">Reference proteome</keyword>
<gene>
    <name evidence="2" type="ORF">EDD35_5210</name>
</gene>
<comment type="caution">
    <text evidence="2">The sequence shown here is derived from an EMBL/GenBank/DDBJ whole genome shotgun (WGS) entry which is preliminary data.</text>
</comment>